<sequence>MTFLSSYLLLRCLWSWRSGPFAHRTHAHVPRRHGWTSQVSQWNGGKIVCKFLYFRHLSLCEIHTSELTGLLLQLRFESNMSLCHIPSDKSALACTSSVFPFPYRCDGALGVFLLSRKPVMISEAFSGIHSS</sequence>
<reference evidence="1" key="1">
    <citation type="submission" date="2018-02" db="EMBL/GenBank/DDBJ databases">
        <title>The genomes of Aspergillus section Nigri reveals drivers in fungal speciation.</title>
        <authorList>
            <consortium name="DOE Joint Genome Institute"/>
            <person name="Vesth T.C."/>
            <person name="Nybo J."/>
            <person name="Theobald S."/>
            <person name="Brandl J."/>
            <person name="Frisvad J.C."/>
            <person name="Nielsen K.F."/>
            <person name="Lyhne E.K."/>
            <person name="Kogle M.E."/>
            <person name="Kuo A."/>
            <person name="Riley R."/>
            <person name="Clum A."/>
            <person name="Nolan M."/>
            <person name="Lipzen A."/>
            <person name="Salamov A."/>
            <person name="Henrissat B."/>
            <person name="Wiebenga A."/>
            <person name="De vries R.P."/>
            <person name="Grigoriev I.V."/>
            <person name="Mortensen U.H."/>
            <person name="Andersen M.R."/>
            <person name="Baker S.E."/>
        </authorList>
    </citation>
    <scope>NUCLEOTIDE SEQUENCE</scope>
    <source>
        <strain evidence="1">CBS 621.78</strain>
    </source>
</reference>
<organism evidence="1 2">
    <name type="scientific">Aspergillus brunneoviolaceus CBS 621.78</name>
    <dbReference type="NCBI Taxonomy" id="1450534"/>
    <lineage>
        <taxon>Eukaryota</taxon>
        <taxon>Fungi</taxon>
        <taxon>Dikarya</taxon>
        <taxon>Ascomycota</taxon>
        <taxon>Pezizomycotina</taxon>
        <taxon>Eurotiomycetes</taxon>
        <taxon>Eurotiomycetidae</taxon>
        <taxon>Eurotiales</taxon>
        <taxon>Aspergillaceae</taxon>
        <taxon>Aspergillus</taxon>
        <taxon>Aspergillus subgen. Circumdati</taxon>
    </lineage>
</organism>
<name>A0ACD1FS44_9EURO</name>
<dbReference type="EMBL" id="KZ825431">
    <property type="protein sequence ID" value="RAH39801.1"/>
    <property type="molecule type" value="Genomic_DNA"/>
</dbReference>
<evidence type="ECO:0000313" key="2">
    <source>
        <dbReference type="Proteomes" id="UP000249057"/>
    </source>
</evidence>
<accession>A0ACD1FS44</accession>
<proteinExistence type="predicted"/>
<protein>
    <submittedName>
        <fullName evidence="1">Uncharacterized protein</fullName>
    </submittedName>
</protein>
<gene>
    <name evidence="1" type="ORF">BO95DRAFT_448454</name>
</gene>
<keyword evidence="2" id="KW-1185">Reference proteome</keyword>
<dbReference type="Proteomes" id="UP000249057">
    <property type="component" value="Unassembled WGS sequence"/>
</dbReference>
<evidence type="ECO:0000313" key="1">
    <source>
        <dbReference type="EMBL" id="RAH39801.1"/>
    </source>
</evidence>